<keyword evidence="5 8" id="KW-0963">Cytoplasm</keyword>
<reference evidence="12" key="2">
    <citation type="submission" date="2023-05" db="EMBL/GenBank/DDBJ databases">
        <authorList>
            <person name="Fouks B."/>
        </authorList>
    </citation>
    <scope>NUCLEOTIDE SEQUENCE</scope>
    <source>
        <strain evidence="12">Stay&amp;Tobe</strain>
        <tissue evidence="12">Testes</tissue>
    </source>
</reference>
<keyword evidence="13" id="KW-1185">Reference proteome</keyword>
<feature type="domain" description="Nmd3 N-terminal" evidence="9">
    <location>
        <begin position="1"/>
        <end position="134"/>
    </location>
</feature>
<keyword evidence="4 8" id="KW-0813">Transport</keyword>
<sequence length="390" mass="44875">VKLTVQGEVLGGTILEQVFVVEFIVSHQMCDDCHRSEAHNYWRARVQVRQKAENKKTFYYLEQLILKHRAHQHTLEIEPEHDNEHVYTFSNPARKMVDFMTTVLPCRCQDSKTLISHDIRSNTYNNKLTYSVEIVPVSRESLICLPNKLTHQLGGIKPLCLVYKVTNVVHIIDPNSAQIAEVSSTVFWRTPFKSICNPKQLIEFVVMNIEPILGKDRKIFPGQGALSNKHVLADVWVVRASELGKTENTIHARTHLGHILKIGDSALGYLLSESNINDDNFDKLDSSRIPDVVLVKKHYEDKGGRRKKRIWKLKHLAEETADLATTTNDYMEFLDDLEEDPELRTCVNIYRDKRKQQQMAVDVDDLDDPTTPYITLDEMLDDLDLNDSKL</sequence>
<dbReference type="Pfam" id="PF04981">
    <property type="entry name" value="NMD3"/>
    <property type="match status" value="1"/>
</dbReference>
<organism evidence="12 13">
    <name type="scientific">Diploptera punctata</name>
    <name type="common">Pacific beetle cockroach</name>
    <dbReference type="NCBI Taxonomy" id="6984"/>
    <lineage>
        <taxon>Eukaryota</taxon>
        <taxon>Metazoa</taxon>
        <taxon>Ecdysozoa</taxon>
        <taxon>Arthropoda</taxon>
        <taxon>Hexapoda</taxon>
        <taxon>Insecta</taxon>
        <taxon>Pterygota</taxon>
        <taxon>Neoptera</taxon>
        <taxon>Polyneoptera</taxon>
        <taxon>Dictyoptera</taxon>
        <taxon>Blattodea</taxon>
        <taxon>Blaberoidea</taxon>
        <taxon>Blaberidae</taxon>
        <taxon>Diplopterinae</taxon>
        <taxon>Diploptera</taxon>
    </lineage>
</organism>
<feature type="non-terminal residue" evidence="12">
    <location>
        <position position="1"/>
    </location>
</feature>
<evidence type="ECO:0000256" key="4">
    <source>
        <dbReference type="ARBA" id="ARBA00022448"/>
    </source>
</evidence>
<gene>
    <name evidence="12" type="ORF">L9F63_020928</name>
</gene>
<comment type="similarity">
    <text evidence="2 8">Belongs to the NMD3 family.</text>
</comment>
<dbReference type="Pfam" id="PF21192">
    <property type="entry name" value="OB_NMD3"/>
    <property type="match status" value="1"/>
</dbReference>
<dbReference type="Proteomes" id="UP001233999">
    <property type="component" value="Unassembled WGS sequence"/>
</dbReference>
<evidence type="ECO:0000256" key="5">
    <source>
        <dbReference type="ARBA" id="ARBA00022490"/>
    </source>
</evidence>
<evidence type="ECO:0000313" key="13">
    <source>
        <dbReference type="Proteomes" id="UP001233999"/>
    </source>
</evidence>
<evidence type="ECO:0000256" key="1">
    <source>
        <dbReference type="ARBA" id="ARBA00002269"/>
    </source>
</evidence>
<dbReference type="InterPro" id="IPR048899">
    <property type="entry name" value="NMD_SH3"/>
</dbReference>
<keyword evidence="7 8" id="KW-0539">Nucleus</keyword>
<keyword evidence="6 8" id="KW-0653">Protein transport</keyword>
<evidence type="ECO:0000256" key="6">
    <source>
        <dbReference type="ARBA" id="ARBA00022927"/>
    </source>
</evidence>
<proteinExistence type="inferred from homology"/>
<evidence type="ECO:0000256" key="3">
    <source>
        <dbReference type="ARBA" id="ARBA00017035"/>
    </source>
</evidence>
<evidence type="ECO:0000313" key="12">
    <source>
        <dbReference type="EMBL" id="KAJ9584723.1"/>
    </source>
</evidence>
<evidence type="ECO:0000259" key="9">
    <source>
        <dbReference type="Pfam" id="PF04981"/>
    </source>
</evidence>
<name>A0AAD7ZRW5_DIPPU</name>
<dbReference type="InterPro" id="IPR048898">
    <property type="entry name" value="OB_NMD3"/>
</dbReference>
<protein>
    <recommendedName>
        <fullName evidence="3 8">60S ribosomal export protein NMD3</fullName>
    </recommendedName>
</protein>
<feature type="domain" description="60S ribosomal export protein NMD3 OB-fold" evidence="10">
    <location>
        <begin position="201"/>
        <end position="297"/>
    </location>
</feature>
<dbReference type="InterPro" id="IPR039768">
    <property type="entry name" value="Nmd3"/>
</dbReference>
<feature type="non-terminal residue" evidence="12">
    <location>
        <position position="390"/>
    </location>
</feature>
<dbReference type="Pfam" id="PF21193">
    <property type="entry name" value="NMD_SH3"/>
    <property type="match status" value="1"/>
</dbReference>
<reference evidence="12" key="1">
    <citation type="journal article" date="2023" name="IScience">
        <title>Live-bearing cockroach genome reveals convergent evolutionary mechanisms linked to viviparity in insects and beyond.</title>
        <authorList>
            <person name="Fouks B."/>
            <person name="Harrison M.C."/>
            <person name="Mikhailova A.A."/>
            <person name="Marchal E."/>
            <person name="English S."/>
            <person name="Carruthers M."/>
            <person name="Jennings E.C."/>
            <person name="Chiamaka E.L."/>
            <person name="Frigard R.A."/>
            <person name="Pippel M."/>
            <person name="Attardo G.M."/>
            <person name="Benoit J.B."/>
            <person name="Bornberg-Bauer E."/>
            <person name="Tobe S.S."/>
        </authorList>
    </citation>
    <scope>NUCLEOTIDE SEQUENCE</scope>
    <source>
        <strain evidence="12">Stay&amp;Tobe</strain>
    </source>
</reference>
<dbReference type="GO" id="GO:0005737">
    <property type="term" value="C:cytoplasm"/>
    <property type="evidence" value="ECO:0007669"/>
    <property type="project" value="UniProtKB-SubCell"/>
</dbReference>
<dbReference type="PANTHER" id="PTHR12746:SF2">
    <property type="entry name" value="60S RIBOSOMAL EXPORT PROTEIN NMD3"/>
    <property type="match status" value="1"/>
</dbReference>
<comment type="caution">
    <text evidence="12">The sequence shown here is derived from an EMBL/GenBank/DDBJ whole genome shotgun (WGS) entry which is preliminary data.</text>
</comment>
<comment type="function">
    <text evidence="1 8">Acts as an adapter for the XPO1/CRM1-mediated export of the 60S ribosomal subunit.</text>
</comment>
<evidence type="ECO:0000256" key="2">
    <source>
        <dbReference type="ARBA" id="ARBA00009794"/>
    </source>
</evidence>
<dbReference type="InterPro" id="IPR007064">
    <property type="entry name" value="Nmd3_N"/>
</dbReference>
<evidence type="ECO:0000259" key="11">
    <source>
        <dbReference type="Pfam" id="PF21193"/>
    </source>
</evidence>
<comment type="subcellular location">
    <subcellularLocation>
        <location evidence="8">Cytoplasm</location>
    </subcellularLocation>
    <subcellularLocation>
        <location evidence="8">Nucleus</location>
    </subcellularLocation>
</comment>
<accession>A0AAD7ZRW5</accession>
<evidence type="ECO:0000259" key="10">
    <source>
        <dbReference type="Pfam" id="PF21192"/>
    </source>
</evidence>
<evidence type="ECO:0000256" key="7">
    <source>
        <dbReference type="ARBA" id="ARBA00023242"/>
    </source>
</evidence>
<dbReference type="EMBL" id="JASPKZ010007367">
    <property type="protein sequence ID" value="KAJ9584723.1"/>
    <property type="molecule type" value="Genomic_DNA"/>
</dbReference>
<dbReference type="GO" id="GO:0043023">
    <property type="term" value="F:ribosomal large subunit binding"/>
    <property type="evidence" value="ECO:0007669"/>
    <property type="project" value="InterPro"/>
</dbReference>
<dbReference type="AlphaFoldDB" id="A0AAD7ZRW5"/>
<feature type="domain" description="60S ribosomal export protein NMD3 SH3" evidence="11">
    <location>
        <begin position="139"/>
        <end position="184"/>
    </location>
</feature>
<dbReference type="GO" id="GO:0015031">
    <property type="term" value="P:protein transport"/>
    <property type="evidence" value="ECO:0007669"/>
    <property type="project" value="UniProtKB-KW"/>
</dbReference>
<dbReference type="PANTHER" id="PTHR12746">
    <property type="entry name" value="NONSENSE-MEDIATED MRNA DECAY PROTEIN 3"/>
    <property type="match status" value="1"/>
</dbReference>
<dbReference type="GO" id="GO:0005634">
    <property type="term" value="C:nucleus"/>
    <property type="evidence" value="ECO:0007669"/>
    <property type="project" value="UniProtKB-SubCell"/>
</dbReference>
<dbReference type="GO" id="GO:0000055">
    <property type="term" value="P:ribosomal large subunit export from nucleus"/>
    <property type="evidence" value="ECO:0007669"/>
    <property type="project" value="TreeGrafter"/>
</dbReference>
<evidence type="ECO:0000256" key="8">
    <source>
        <dbReference type="RuleBase" id="RU364108"/>
    </source>
</evidence>